<name>A0AC61L6T8_9EURY</name>
<gene>
    <name evidence="1" type="ORF">C4B59_01985</name>
</gene>
<dbReference type="EMBL" id="PQXF01000002">
    <property type="protein sequence ID" value="PXF62012.1"/>
    <property type="molecule type" value="Genomic_DNA"/>
</dbReference>
<protein>
    <submittedName>
        <fullName evidence="1">Uncharacterized protein</fullName>
    </submittedName>
</protein>
<organism evidence="1 2">
    <name type="scientific">Candidatus Methanogaster sp</name>
    <dbReference type="NCBI Taxonomy" id="3386292"/>
    <lineage>
        <taxon>Archaea</taxon>
        <taxon>Methanobacteriati</taxon>
        <taxon>Methanobacteriota</taxon>
        <taxon>Stenosarchaea group</taxon>
        <taxon>Methanomicrobia</taxon>
        <taxon>Methanosarcinales</taxon>
        <taxon>ANME-2 cluster</taxon>
        <taxon>Candidatus Methanogasteraceae</taxon>
        <taxon>Candidatus Methanogaster</taxon>
    </lineage>
</organism>
<reference evidence="1" key="1">
    <citation type="submission" date="2018-01" db="EMBL/GenBank/DDBJ databases">
        <authorList>
            <person name="Krukenberg V."/>
        </authorList>
    </citation>
    <scope>NUCLEOTIDE SEQUENCE</scope>
    <source>
        <strain evidence="1">E20ANME2</strain>
    </source>
</reference>
<dbReference type="Proteomes" id="UP000248329">
    <property type="component" value="Unassembled WGS sequence"/>
</dbReference>
<evidence type="ECO:0000313" key="2">
    <source>
        <dbReference type="Proteomes" id="UP000248329"/>
    </source>
</evidence>
<comment type="caution">
    <text evidence="1">The sequence shown here is derived from an EMBL/GenBank/DDBJ whole genome shotgun (WGS) entry which is preliminary data.</text>
</comment>
<sequence>MRLRIVSSKEEISKLDSAEELVHLTFRPSNIDVVTLIKACPNLLVVHIPESYRRTMSKSATMFLSANSVKLLAGDLRGHRKDIDQYHTVSDAAISEILDHQKNGLHRDEIVKRTGRNSGLSPDLINHIVDINSKRLKIQEL</sequence>
<evidence type="ECO:0000313" key="1">
    <source>
        <dbReference type="EMBL" id="PXF62012.1"/>
    </source>
</evidence>
<accession>A0AC61L6T8</accession>
<proteinExistence type="predicted"/>